<evidence type="ECO:0000259" key="2">
    <source>
        <dbReference type="PROSITE" id="PS50853"/>
    </source>
</evidence>
<feature type="compositionally biased region" description="Pro residues" evidence="1">
    <location>
        <begin position="91"/>
        <end position="100"/>
    </location>
</feature>
<evidence type="ECO:0000256" key="1">
    <source>
        <dbReference type="SAM" id="MobiDB-lite"/>
    </source>
</evidence>
<dbReference type="InterPro" id="IPR036116">
    <property type="entry name" value="FN3_sf"/>
</dbReference>
<dbReference type="STRING" id="112498.A0A2D3UY56"/>
<dbReference type="Gene3D" id="3.40.50.1110">
    <property type="entry name" value="SGNH hydrolase"/>
    <property type="match status" value="1"/>
</dbReference>
<dbReference type="SUPFAM" id="SSF49265">
    <property type="entry name" value="Fibronectin type III"/>
    <property type="match status" value="1"/>
</dbReference>
<dbReference type="InterPro" id="IPR003961">
    <property type="entry name" value="FN3_dom"/>
</dbReference>
<dbReference type="SUPFAM" id="SSF52266">
    <property type="entry name" value="SGNH hydrolase"/>
    <property type="match status" value="1"/>
</dbReference>
<proteinExistence type="predicted"/>
<dbReference type="InterPro" id="IPR013783">
    <property type="entry name" value="Ig-like_fold"/>
</dbReference>
<feature type="compositionally biased region" description="Basic and acidic residues" evidence="1">
    <location>
        <begin position="102"/>
        <end position="113"/>
    </location>
</feature>
<dbReference type="InterPro" id="IPR001087">
    <property type="entry name" value="GDSL"/>
</dbReference>
<dbReference type="PANTHER" id="PTHR30383">
    <property type="entry name" value="THIOESTERASE 1/PROTEASE 1/LYSOPHOSPHOLIPASE L1"/>
    <property type="match status" value="1"/>
</dbReference>
<dbReference type="CDD" id="cd00063">
    <property type="entry name" value="FN3"/>
    <property type="match status" value="1"/>
</dbReference>
<protein>
    <recommendedName>
        <fullName evidence="2">Fibronectin type-III domain-containing protein</fullName>
    </recommendedName>
</protein>
<feature type="region of interest" description="Disordered" evidence="1">
    <location>
        <begin position="88"/>
        <end position="116"/>
    </location>
</feature>
<dbReference type="AlphaFoldDB" id="A0A2D3UY56"/>
<dbReference type="OrthoDB" id="2119228at2759"/>
<dbReference type="GO" id="GO:0004622">
    <property type="term" value="F:phosphatidylcholine lysophospholipase activity"/>
    <property type="evidence" value="ECO:0007669"/>
    <property type="project" value="TreeGrafter"/>
</dbReference>
<sequence>MGSGDASVNYSILPTSNIWIKLFRNDLPSVMERAFPSQASGRLKFMIAGDSISHGSEGDHTWRYRLWQWLCEAAPSMISEFVGPYAGTVPPDLPHPPQPPRFADEQEPPERDITTGGYALDVSRDFQGWHFAKSGRQVFQAKDLIAEQVRIHQPDWLLVMLGFNDLGWCVSGPEGTLENMMTFISNARAAKPDLNFAIANVPQRSPISGHPELPQWTARYNSMLKTAINEDHKSSGKSQIELVDIEQHYGNVPDHCKGTCDGLHPNSLGEYQIAKAFSATLNQSLNIGGAPLQIPNHIPARPIHTPKNVRACGMPFGIRFAFDPVYGARGYDVRQRCGGDWTEGYQGSNQMDNSFTGAGVKWEFQVRTRGGEKDEDKSEWSDVVSALARQDNAPAPRSTGVYATMTGFEATWEPLDGGWDVERYAVLWQDKTVGGFLCGQGARGNTTRVDGLDPGHRYEVWLQTWTSDGPGIPQSVCVLVVGSGVFSKPGSGKK</sequence>
<gene>
    <name evidence="3" type="ORF">RCC_07688</name>
</gene>
<dbReference type="GeneID" id="35602800"/>
<dbReference type="Pfam" id="PF00041">
    <property type="entry name" value="fn3"/>
    <property type="match status" value="1"/>
</dbReference>
<dbReference type="EMBL" id="FJUY01000012">
    <property type="protein sequence ID" value="CZT21821.1"/>
    <property type="molecule type" value="Genomic_DNA"/>
</dbReference>
<keyword evidence="4" id="KW-1185">Reference proteome</keyword>
<dbReference type="Gene3D" id="2.60.40.10">
    <property type="entry name" value="Immunoglobulins"/>
    <property type="match status" value="1"/>
</dbReference>
<accession>A0A2D3UY56</accession>
<feature type="domain" description="Fibronectin type-III" evidence="2">
    <location>
        <begin position="393"/>
        <end position="484"/>
    </location>
</feature>
<dbReference type="RefSeq" id="XP_023628710.1">
    <property type="nucleotide sequence ID" value="XM_023772942.1"/>
</dbReference>
<evidence type="ECO:0000313" key="4">
    <source>
        <dbReference type="Proteomes" id="UP000225277"/>
    </source>
</evidence>
<dbReference type="InterPro" id="IPR036514">
    <property type="entry name" value="SGNH_hydro_sf"/>
</dbReference>
<organism evidence="3 4">
    <name type="scientific">Ramularia collo-cygni</name>
    <dbReference type="NCBI Taxonomy" id="112498"/>
    <lineage>
        <taxon>Eukaryota</taxon>
        <taxon>Fungi</taxon>
        <taxon>Dikarya</taxon>
        <taxon>Ascomycota</taxon>
        <taxon>Pezizomycotina</taxon>
        <taxon>Dothideomycetes</taxon>
        <taxon>Dothideomycetidae</taxon>
        <taxon>Mycosphaerellales</taxon>
        <taxon>Mycosphaerellaceae</taxon>
        <taxon>Ramularia</taxon>
    </lineage>
</organism>
<reference evidence="3 4" key="1">
    <citation type="submission" date="2016-03" db="EMBL/GenBank/DDBJ databases">
        <authorList>
            <person name="Ploux O."/>
        </authorList>
    </citation>
    <scope>NUCLEOTIDE SEQUENCE [LARGE SCALE GENOMIC DNA]</scope>
    <source>
        <strain evidence="3 4">URUG2</strain>
    </source>
</reference>
<dbReference type="Pfam" id="PF00657">
    <property type="entry name" value="Lipase_GDSL"/>
    <property type="match status" value="1"/>
</dbReference>
<name>A0A2D3UY56_9PEZI</name>
<evidence type="ECO:0000313" key="3">
    <source>
        <dbReference type="EMBL" id="CZT21821.1"/>
    </source>
</evidence>
<dbReference type="PROSITE" id="PS50853">
    <property type="entry name" value="FN3"/>
    <property type="match status" value="1"/>
</dbReference>
<dbReference type="PANTHER" id="PTHR30383:SF19">
    <property type="entry name" value="FIBRONECTIN TYPE-III DOMAIN-CONTAINING PROTEIN"/>
    <property type="match status" value="1"/>
</dbReference>
<dbReference type="InterPro" id="IPR051532">
    <property type="entry name" value="Ester_Hydrolysis_Enzymes"/>
</dbReference>
<dbReference type="Proteomes" id="UP000225277">
    <property type="component" value="Unassembled WGS sequence"/>
</dbReference>